<evidence type="ECO:0000313" key="1">
    <source>
        <dbReference type="EMBL" id="EOI53427.1"/>
    </source>
</evidence>
<protein>
    <submittedName>
        <fullName evidence="1">Uncharacterized protein</fullName>
    </submittedName>
</protein>
<dbReference type="RefSeq" id="WP_010781723.1">
    <property type="nucleotide sequence ID" value="NZ_ASWH01000001.1"/>
</dbReference>
<reference evidence="2 4" key="2">
    <citation type="submission" date="2013-03" db="EMBL/GenBank/DDBJ databases">
        <title>The Genome Sequence of Enterococcus gilvus ATCC BAA-350 (PacBio/Illumina hybrid assembly).</title>
        <authorList>
            <consortium name="The Broad Institute Genomics Platform"/>
            <consortium name="The Broad Institute Genome Sequencing Center for Infectious Disease"/>
            <person name="Earl A."/>
            <person name="Russ C."/>
            <person name="Gilmore M."/>
            <person name="Surin D."/>
            <person name="Walker B."/>
            <person name="Young S."/>
            <person name="Zeng Q."/>
            <person name="Gargeya S."/>
            <person name="Fitzgerald M."/>
            <person name="Haas B."/>
            <person name="Abouelleil A."/>
            <person name="Allen A.W."/>
            <person name="Alvarado L."/>
            <person name="Arachchi H.M."/>
            <person name="Berlin A.M."/>
            <person name="Chapman S.B."/>
            <person name="Gainer-Dewar J."/>
            <person name="Goldberg J."/>
            <person name="Griggs A."/>
            <person name="Gujja S."/>
            <person name="Hansen M."/>
            <person name="Howarth C."/>
            <person name="Imamovic A."/>
            <person name="Ireland A."/>
            <person name="Larimer J."/>
            <person name="McCowan C."/>
            <person name="Murphy C."/>
            <person name="Pearson M."/>
            <person name="Poon T.W."/>
            <person name="Priest M."/>
            <person name="Roberts A."/>
            <person name="Saif S."/>
            <person name="Shea T."/>
            <person name="Sisk P."/>
            <person name="Sykes S."/>
            <person name="Wortman J."/>
            <person name="Nusbaum C."/>
            <person name="Birren B."/>
        </authorList>
    </citation>
    <scope>NUCLEOTIDE SEQUENCE [LARGE SCALE GENOMIC DNA]</scope>
    <source>
        <strain evidence="2 4">ATCC BAA-350</strain>
    </source>
</reference>
<comment type="caution">
    <text evidence="1">The sequence shown here is derived from an EMBL/GenBank/DDBJ whole genome shotgun (WGS) entry which is preliminary data.</text>
</comment>
<dbReference type="HOGENOM" id="CLU_166908_0_0_9"/>
<evidence type="ECO:0000313" key="2">
    <source>
        <dbReference type="EMBL" id="EOW81298.1"/>
    </source>
</evidence>
<evidence type="ECO:0000313" key="4">
    <source>
        <dbReference type="Proteomes" id="UP000014160"/>
    </source>
</evidence>
<name>R2XTW8_9ENTE</name>
<dbReference type="Proteomes" id="UP000014160">
    <property type="component" value="Unassembled WGS sequence"/>
</dbReference>
<sequence length="114" mass="13032">MDNLTNDAKFLLSSMYKTYIDRRKSKISKEKAVLFGDVNSIHENIMPEWEISDVNFTCFELRRKGLISGLLAGNTIFYVSLTTDAIAIMESKFEDDINKVLDFAVKVKSLIPFI</sequence>
<reference evidence="1 3" key="1">
    <citation type="submission" date="2013-02" db="EMBL/GenBank/DDBJ databases">
        <title>The Genome Sequence of Enterococcus gilvus ATCC BAA-350.</title>
        <authorList>
            <consortium name="The Broad Institute Genome Sequencing Platform"/>
            <consortium name="The Broad Institute Genome Sequencing Center for Infectious Disease"/>
            <person name="Earl A.M."/>
            <person name="Gilmore M.S."/>
            <person name="Lebreton F."/>
            <person name="Walker B."/>
            <person name="Young S.K."/>
            <person name="Zeng Q."/>
            <person name="Gargeya S."/>
            <person name="Fitzgerald M."/>
            <person name="Haas B."/>
            <person name="Abouelleil A."/>
            <person name="Alvarado L."/>
            <person name="Arachchi H.M."/>
            <person name="Berlin A.M."/>
            <person name="Chapman S.B."/>
            <person name="Dewar J."/>
            <person name="Goldberg J."/>
            <person name="Griggs A."/>
            <person name="Gujja S."/>
            <person name="Hansen M."/>
            <person name="Howarth C."/>
            <person name="Imamovic A."/>
            <person name="Larimer J."/>
            <person name="McCowan C."/>
            <person name="Murphy C."/>
            <person name="Neiman D."/>
            <person name="Pearson M."/>
            <person name="Priest M."/>
            <person name="Roberts A."/>
            <person name="Saif S."/>
            <person name="Shea T."/>
            <person name="Sisk P."/>
            <person name="Sykes S."/>
            <person name="Wortman J."/>
            <person name="Nusbaum C."/>
            <person name="Birren B."/>
        </authorList>
    </citation>
    <scope>NUCLEOTIDE SEQUENCE [LARGE SCALE GENOMIC DNA]</scope>
    <source>
        <strain evidence="1 3">ATCC BAA-350</strain>
    </source>
</reference>
<dbReference type="Proteomes" id="UP000013750">
    <property type="component" value="Unassembled WGS sequence"/>
</dbReference>
<gene>
    <name evidence="2" type="ORF">I592_00583</name>
    <name evidence="1" type="ORF">UKC_03379</name>
</gene>
<dbReference type="eggNOG" id="ENOG50303VE">
    <property type="taxonomic scope" value="Bacteria"/>
</dbReference>
<dbReference type="EMBL" id="AJDQ01000012">
    <property type="protein sequence ID" value="EOI53427.1"/>
    <property type="molecule type" value="Genomic_DNA"/>
</dbReference>
<accession>R2XTW8</accession>
<dbReference type="PATRIC" id="fig|1158614.3.peg.3350"/>
<organism evidence="1 3">
    <name type="scientific">Enterococcus gilvus ATCC BAA-350</name>
    <dbReference type="NCBI Taxonomy" id="1158614"/>
    <lineage>
        <taxon>Bacteria</taxon>
        <taxon>Bacillati</taxon>
        <taxon>Bacillota</taxon>
        <taxon>Bacilli</taxon>
        <taxon>Lactobacillales</taxon>
        <taxon>Enterococcaceae</taxon>
        <taxon>Enterococcus</taxon>
    </lineage>
</organism>
<dbReference type="AlphaFoldDB" id="R2XTW8"/>
<evidence type="ECO:0000313" key="3">
    <source>
        <dbReference type="Proteomes" id="UP000013750"/>
    </source>
</evidence>
<keyword evidence="4" id="KW-1185">Reference proteome</keyword>
<proteinExistence type="predicted"/>
<dbReference type="EMBL" id="ASWH01000001">
    <property type="protein sequence ID" value="EOW81298.1"/>
    <property type="molecule type" value="Genomic_DNA"/>
</dbReference>